<dbReference type="PATRIC" id="fig|1096930.3.peg.2515"/>
<dbReference type="AlphaFoldDB" id="T0HPN8"/>
<dbReference type="InterPro" id="IPR002656">
    <property type="entry name" value="Acyl_transf_3_dom"/>
</dbReference>
<dbReference type="EMBL" id="ATHL01000078">
    <property type="protein sequence ID" value="EQB15007.1"/>
    <property type="molecule type" value="Genomic_DNA"/>
</dbReference>
<feature type="transmembrane region" description="Helical" evidence="1">
    <location>
        <begin position="152"/>
        <end position="170"/>
    </location>
</feature>
<feature type="domain" description="Acyltransferase 3" evidence="2">
    <location>
        <begin position="18"/>
        <end position="341"/>
    </location>
</feature>
<feature type="transmembrane region" description="Helical" evidence="1">
    <location>
        <begin position="323"/>
        <end position="343"/>
    </location>
</feature>
<dbReference type="eggNOG" id="COG1835">
    <property type="taxonomic scope" value="Bacteria"/>
</dbReference>
<comment type="caution">
    <text evidence="3">The sequence shown here is derived from an EMBL/GenBank/DDBJ whole genome shotgun (WGS) entry which is preliminary data.</text>
</comment>
<evidence type="ECO:0000256" key="1">
    <source>
        <dbReference type="SAM" id="Phobius"/>
    </source>
</evidence>
<dbReference type="PANTHER" id="PTHR23028:SF134">
    <property type="entry name" value="PUTATIVE (AFU_ORTHOLOGUE AFUA_4G08520)-RELATED"/>
    <property type="match status" value="1"/>
</dbReference>
<feature type="transmembrane region" description="Helical" evidence="1">
    <location>
        <begin position="234"/>
        <end position="252"/>
    </location>
</feature>
<dbReference type="Proteomes" id="UP000015527">
    <property type="component" value="Unassembled WGS sequence"/>
</dbReference>
<gene>
    <name evidence="3" type="ORF">L284_12590</name>
</gene>
<dbReference type="PANTHER" id="PTHR23028">
    <property type="entry name" value="ACETYLTRANSFERASE"/>
    <property type="match status" value="1"/>
</dbReference>
<evidence type="ECO:0000313" key="3">
    <source>
        <dbReference type="EMBL" id="EQB15007.1"/>
    </source>
</evidence>
<protein>
    <recommendedName>
        <fullName evidence="2">Acyltransferase 3 domain-containing protein</fullName>
    </recommendedName>
</protein>
<evidence type="ECO:0000259" key="2">
    <source>
        <dbReference type="Pfam" id="PF01757"/>
    </source>
</evidence>
<feature type="transmembrane region" description="Helical" evidence="1">
    <location>
        <begin position="258"/>
        <end position="277"/>
    </location>
</feature>
<dbReference type="GO" id="GO:0016747">
    <property type="term" value="F:acyltransferase activity, transferring groups other than amino-acyl groups"/>
    <property type="evidence" value="ECO:0007669"/>
    <property type="project" value="InterPro"/>
</dbReference>
<organism evidence="3 4">
    <name type="scientific">Novosphingobium lindaniclasticum LE124</name>
    <dbReference type="NCBI Taxonomy" id="1096930"/>
    <lineage>
        <taxon>Bacteria</taxon>
        <taxon>Pseudomonadati</taxon>
        <taxon>Pseudomonadota</taxon>
        <taxon>Alphaproteobacteria</taxon>
        <taxon>Sphingomonadales</taxon>
        <taxon>Sphingomonadaceae</taxon>
        <taxon>Novosphingobium</taxon>
    </lineage>
</organism>
<evidence type="ECO:0000313" key="4">
    <source>
        <dbReference type="Proteomes" id="UP000015527"/>
    </source>
</evidence>
<keyword evidence="4" id="KW-1185">Reference proteome</keyword>
<proteinExistence type="predicted"/>
<dbReference type="Pfam" id="PF01757">
    <property type="entry name" value="Acyl_transf_3"/>
    <property type="match status" value="1"/>
</dbReference>
<reference evidence="3 4" key="1">
    <citation type="journal article" date="2013" name="Genome Announc.">
        <title>Genome Sequence of Novosphingobium lindaniclasticum LE124T, Isolated from a Hexachlorocyclohexane Dumpsite.</title>
        <authorList>
            <person name="Saxena A."/>
            <person name="Nayyar N."/>
            <person name="Sangwan N."/>
            <person name="Kumari R."/>
            <person name="Khurana J.P."/>
            <person name="Lal R."/>
        </authorList>
    </citation>
    <scope>NUCLEOTIDE SEQUENCE [LARGE SCALE GENOMIC DNA]</scope>
    <source>
        <strain evidence="3 4">LE124</strain>
    </source>
</reference>
<keyword evidence="1" id="KW-0472">Membrane</keyword>
<sequence>MSKGIRMTTAPQRQSRYAFLDELRGLAALIVLLFHVGTRTGAPAIAANGYLAVDFFFMLSGFVLAEAYGSKLGADMTFREFARRRLARMMPIVVLGVCLGTAYALLRWIAAPARSDSLSGILASTALNTLLLPKWWHGSATGWEAFPINGPLWSLFFEMVINFVWAGWLVARHKGTLVLLTLASMVVLAAMAGNAGTMDLGWEVPSLLGGLARVTFGFLFGLVVHAFREHLPVLGKPAALAAGIMLVAALVIPLHAVSWTIAMTLVVLPAALLLAVCAGRQHLIPGAPFLGAISYAVYGLHVPFLALYSGMAERFTGRSEAGFEAYLMVFLILAVAALATTFYDRPAQRILRRTLDQGSRAARRGSLPRDALS</sequence>
<feature type="transmembrane region" description="Helical" evidence="1">
    <location>
        <begin position="90"/>
        <end position="110"/>
    </location>
</feature>
<accession>T0HPN8</accession>
<keyword evidence="1" id="KW-1133">Transmembrane helix</keyword>
<dbReference type="InterPro" id="IPR050879">
    <property type="entry name" value="Acyltransferase_3"/>
</dbReference>
<feature type="transmembrane region" description="Helical" evidence="1">
    <location>
        <begin position="177"/>
        <end position="195"/>
    </location>
</feature>
<feature type="transmembrane region" description="Helical" evidence="1">
    <location>
        <begin position="207"/>
        <end position="227"/>
    </location>
</feature>
<feature type="transmembrane region" description="Helical" evidence="1">
    <location>
        <begin position="51"/>
        <end position="69"/>
    </location>
</feature>
<name>T0HPN8_9SPHN</name>
<feature type="transmembrane region" description="Helical" evidence="1">
    <location>
        <begin position="289"/>
        <end position="311"/>
    </location>
</feature>
<keyword evidence="1" id="KW-0812">Transmembrane</keyword>